<evidence type="ECO:0000256" key="3">
    <source>
        <dbReference type="ARBA" id="ARBA00007265"/>
    </source>
</evidence>
<dbReference type="PANTHER" id="PTHR47788:SF1">
    <property type="entry name" value="A-ADDING TRNA NUCLEOTIDYLTRANSFERASE"/>
    <property type="match status" value="1"/>
</dbReference>
<keyword evidence="5" id="KW-0808">Transferase</keyword>
<sequence length="332" mass="37637">MQPIIVTCYTTPDLDGFASAIAYGEFLNKAGKKAEAMIFGGSMEEVNFVMRKFGFNRPLAGNADPPPLQEREIVLVDASDLNGLPDGLDPKNVIEVIDHRKINEAEIFKNAKIQIEFVGAAATLIAEKFIKKNVDISKMAVILLYSAIASNTLNFQANVTSKRDIMAADWLKSKVNLPSCYIKEMFTAKSDFEGNKLESALKNDCAYLLNLGGKKIKIAQLEMIEAKKMIQTRKNEIFDFLRAEHDENRLDYIFLTISDVEKRCNFFIAEHKRTQNLLKEVLGVKFEDGIAVRKGLIMRKEIVPMLKKTLENKKLEIHRVKLNPVRCNYLKR</sequence>
<name>A0A1F5S4L1_9BACT</name>
<feature type="domain" description="DHHA2" evidence="12">
    <location>
        <begin position="182"/>
        <end position="310"/>
    </location>
</feature>
<dbReference type="InterPro" id="IPR001667">
    <property type="entry name" value="DDH_dom"/>
</dbReference>
<dbReference type="GO" id="GO:0008033">
    <property type="term" value="P:tRNA processing"/>
    <property type="evidence" value="ECO:0007669"/>
    <property type="project" value="UniProtKB-KW"/>
</dbReference>
<evidence type="ECO:0000256" key="10">
    <source>
        <dbReference type="ARBA" id="ARBA00022884"/>
    </source>
</evidence>
<dbReference type="Pfam" id="PF02833">
    <property type="entry name" value="DHHA2"/>
    <property type="match status" value="1"/>
</dbReference>
<proteinExistence type="inferred from homology"/>
<keyword evidence="8" id="KW-0378">Hydrolase</keyword>
<keyword evidence="9" id="KW-0460">Magnesium</keyword>
<dbReference type="InterPro" id="IPR038222">
    <property type="entry name" value="DHHA2_dom_sf"/>
</dbReference>
<evidence type="ECO:0000313" key="14">
    <source>
        <dbReference type="Proteomes" id="UP000178323"/>
    </source>
</evidence>
<dbReference type="GO" id="GO:0000166">
    <property type="term" value="F:nucleotide binding"/>
    <property type="evidence" value="ECO:0007669"/>
    <property type="project" value="UniProtKB-KW"/>
</dbReference>
<evidence type="ECO:0000313" key="13">
    <source>
        <dbReference type="EMBL" id="OGF21576.1"/>
    </source>
</evidence>
<evidence type="ECO:0000259" key="12">
    <source>
        <dbReference type="SMART" id="SM01131"/>
    </source>
</evidence>
<dbReference type="InterPro" id="IPR038763">
    <property type="entry name" value="DHH_sf"/>
</dbReference>
<keyword evidence="7" id="KW-0547">Nucleotide-binding</keyword>
<evidence type="ECO:0000256" key="4">
    <source>
        <dbReference type="ARBA" id="ARBA00022694"/>
    </source>
</evidence>
<evidence type="ECO:0000256" key="1">
    <source>
        <dbReference type="ARBA" id="ARBA00001936"/>
    </source>
</evidence>
<evidence type="ECO:0000256" key="6">
    <source>
        <dbReference type="ARBA" id="ARBA00022723"/>
    </source>
</evidence>
<dbReference type="GO" id="GO:0016462">
    <property type="term" value="F:pyrophosphatase activity"/>
    <property type="evidence" value="ECO:0007669"/>
    <property type="project" value="InterPro"/>
</dbReference>
<organism evidence="13 14">
    <name type="scientific">Candidatus Falkowbacteria bacterium RBG_13_39_14</name>
    <dbReference type="NCBI Taxonomy" id="1797985"/>
    <lineage>
        <taxon>Bacteria</taxon>
        <taxon>Candidatus Falkowiibacteriota</taxon>
    </lineage>
</organism>
<evidence type="ECO:0000256" key="2">
    <source>
        <dbReference type="ARBA" id="ARBA00001946"/>
    </source>
</evidence>
<dbReference type="SUPFAM" id="SSF64182">
    <property type="entry name" value="DHH phosphoesterases"/>
    <property type="match status" value="1"/>
</dbReference>
<evidence type="ECO:0000256" key="11">
    <source>
        <dbReference type="ARBA" id="ARBA00023211"/>
    </source>
</evidence>
<dbReference type="GO" id="GO:0016779">
    <property type="term" value="F:nucleotidyltransferase activity"/>
    <property type="evidence" value="ECO:0007669"/>
    <property type="project" value="UniProtKB-KW"/>
</dbReference>
<keyword evidence="4" id="KW-0819">tRNA processing</keyword>
<evidence type="ECO:0000256" key="9">
    <source>
        <dbReference type="ARBA" id="ARBA00022842"/>
    </source>
</evidence>
<dbReference type="GO" id="GO:0046872">
    <property type="term" value="F:metal ion binding"/>
    <property type="evidence" value="ECO:0007669"/>
    <property type="project" value="UniProtKB-KW"/>
</dbReference>
<dbReference type="GO" id="GO:0003723">
    <property type="term" value="F:RNA binding"/>
    <property type="evidence" value="ECO:0007669"/>
    <property type="project" value="UniProtKB-KW"/>
</dbReference>
<dbReference type="STRING" id="1797985.A2Y83_01295"/>
<comment type="cofactor">
    <cofactor evidence="2">
        <name>Mg(2+)</name>
        <dbReference type="ChEBI" id="CHEBI:18420"/>
    </cofactor>
</comment>
<accession>A0A1F5S4L1</accession>
<protein>
    <recommendedName>
        <fullName evidence="12">DHHA2 domain-containing protein</fullName>
    </recommendedName>
</protein>
<dbReference type="Pfam" id="PF01368">
    <property type="entry name" value="DHH"/>
    <property type="match status" value="1"/>
</dbReference>
<dbReference type="Gene3D" id="3.90.1640.10">
    <property type="entry name" value="inorganic pyrophosphatase (n-terminal core)"/>
    <property type="match status" value="1"/>
</dbReference>
<dbReference type="AlphaFoldDB" id="A0A1F5S4L1"/>
<comment type="similarity">
    <text evidence="3">Belongs to the tRNA nucleotidyltransferase/poly(A) polymerase family.</text>
</comment>
<dbReference type="Gene3D" id="3.10.310.20">
    <property type="entry name" value="DHHA2 domain"/>
    <property type="match status" value="1"/>
</dbReference>
<gene>
    <name evidence="13" type="ORF">A2Y83_01295</name>
</gene>
<dbReference type="SMART" id="SM01131">
    <property type="entry name" value="DHHA2"/>
    <property type="match status" value="1"/>
</dbReference>
<dbReference type="Proteomes" id="UP000178323">
    <property type="component" value="Unassembled WGS sequence"/>
</dbReference>
<keyword evidence="5" id="KW-0548">Nucleotidyltransferase</keyword>
<keyword evidence="10" id="KW-0694">RNA-binding</keyword>
<dbReference type="PANTHER" id="PTHR47788">
    <property type="entry name" value="POLYA POLYMERASE"/>
    <property type="match status" value="1"/>
</dbReference>
<evidence type="ECO:0000256" key="7">
    <source>
        <dbReference type="ARBA" id="ARBA00022741"/>
    </source>
</evidence>
<dbReference type="EMBL" id="MFFS01000057">
    <property type="protein sequence ID" value="OGF21576.1"/>
    <property type="molecule type" value="Genomic_DNA"/>
</dbReference>
<evidence type="ECO:0000256" key="8">
    <source>
        <dbReference type="ARBA" id="ARBA00022801"/>
    </source>
</evidence>
<dbReference type="InterPro" id="IPR052390">
    <property type="entry name" value="tRNA_nt/polyA_polymerase"/>
</dbReference>
<evidence type="ECO:0000256" key="5">
    <source>
        <dbReference type="ARBA" id="ARBA00022695"/>
    </source>
</evidence>
<keyword evidence="6" id="KW-0479">Metal-binding</keyword>
<comment type="cofactor">
    <cofactor evidence="1">
        <name>Mn(2+)</name>
        <dbReference type="ChEBI" id="CHEBI:29035"/>
    </cofactor>
</comment>
<keyword evidence="11" id="KW-0464">Manganese</keyword>
<comment type="caution">
    <text evidence="13">The sequence shown here is derived from an EMBL/GenBank/DDBJ whole genome shotgun (WGS) entry which is preliminary data.</text>
</comment>
<dbReference type="GO" id="GO:0005737">
    <property type="term" value="C:cytoplasm"/>
    <property type="evidence" value="ECO:0007669"/>
    <property type="project" value="InterPro"/>
</dbReference>
<reference evidence="13 14" key="1">
    <citation type="journal article" date="2016" name="Nat. Commun.">
        <title>Thousands of microbial genomes shed light on interconnected biogeochemical processes in an aquifer system.</title>
        <authorList>
            <person name="Anantharaman K."/>
            <person name="Brown C.T."/>
            <person name="Hug L.A."/>
            <person name="Sharon I."/>
            <person name="Castelle C.J."/>
            <person name="Probst A.J."/>
            <person name="Thomas B.C."/>
            <person name="Singh A."/>
            <person name="Wilkins M.J."/>
            <person name="Karaoz U."/>
            <person name="Brodie E.L."/>
            <person name="Williams K.H."/>
            <person name="Hubbard S.S."/>
            <person name="Banfield J.F."/>
        </authorList>
    </citation>
    <scope>NUCLEOTIDE SEQUENCE [LARGE SCALE GENOMIC DNA]</scope>
</reference>
<dbReference type="InterPro" id="IPR004097">
    <property type="entry name" value="DHHA2"/>
</dbReference>